<dbReference type="AlphaFoldDB" id="A0A7J0G578"/>
<comment type="caution">
    <text evidence="1">The sequence shown here is derived from an EMBL/GenBank/DDBJ whole genome shotgun (WGS) entry which is preliminary data.</text>
</comment>
<name>A0A7J0G578_9ERIC</name>
<organism evidence="1 2">
    <name type="scientific">Actinidia rufa</name>
    <dbReference type="NCBI Taxonomy" id="165716"/>
    <lineage>
        <taxon>Eukaryota</taxon>
        <taxon>Viridiplantae</taxon>
        <taxon>Streptophyta</taxon>
        <taxon>Embryophyta</taxon>
        <taxon>Tracheophyta</taxon>
        <taxon>Spermatophyta</taxon>
        <taxon>Magnoliopsida</taxon>
        <taxon>eudicotyledons</taxon>
        <taxon>Gunneridae</taxon>
        <taxon>Pentapetalae</taxon>
        <taxon>asterids</taxon>
        <taxon>Ericales</taxon>
        <taxon>Actinidiaceae</taxon>
        <taxon>Actinidia</taxon>
    </lineage>
</organism>
<dbReference type="OrthoDB" id="1884855at2759"/>
<evidence type="ECO:0000313" key="2">
    <source>
        <dbReference type="Proteomes" id="UP000585474"/>
    </source>
</evidence>
<keyword evidence="2" id="KW-1185">Reference proteome</keyword>
<reference evidence="1 2" key="1">
    <citation type="submission" date="2019-07" db="EMBL/GenBank/DDBJ databases">
        <title>De Novo Assembly of kiwifruit Actinidia rufa.</title>
        <authorList>
            <person name="Sugita-Konishi S."/>
            <person name="Sato K."/>
            <person name="Mori E."/>
            <person name="Abe Y."/>
            <person name="Kisaki G."/>
            <person name="Hamano K."/>
            <person name="Suezawa K."/>
            <person name="Otani M."/>
            <person name="Fukuda T."/>
            <person name="Manabe T."/>
            <person name="Gomi K."/>
            <person name="Tabuchi M."/>
            <person name="Akimitsu K."/>
            <person name="Kataoka I."/>
        </authorList>
    </citation>
    <scope>NUCLEOTIDE SEQUENCE [LARGE SCALE GENOMIC DNA]</scope>
    <source>
        <strain evidence="2">cv. Fuchu</strain>
    </source>
</reference>
<protein>
    <submittedName>
        <fullName evidence="1">Uncharacterized protein</fullName>
    </submittedName>
</protein>
<dbReference type="Proteomes" id="UP000585474">
    <property type="component" value="Unassembled WGS sequence"/>
</dbReference>
<dbReference type="EMBL" id="BJWL01000018">
    <property type="protein sequence ID" value="GFZ05882.1"/>
    <property type="molecule type" value="Genomic_DNA"/>
</dbReference>
<accession>A0A7J0G578</accession>
<evidence type="ECO:0000313" key="1">
    <source>
        <dbReference type="EMBL" id="GFZ05882.1"/>
    </source>
</evidence>
<gene>
    <name evidence="1" type="ORF">Acr_18g0000520</name>
</gene>
<proteinExistence type="predicted"/>
<sequence>MLSLSFFKDELELGDGNFPNPTSSYISLPPAELTKTASELTKKMEQLNAKRLEQSELIRRERMHIPDGDLFRVNHGNGLFNVALDELQAFITDIKNV</sequence>